<feature type="non-terminal residue" evidence="3">
    <location>
        <position position="46"/>
    </location>
</feature>
<proteinExistence type="predicted"/>
<dbReference type="InterPro" id="IPR022803">
    <property type="entry name" value="Ribosomal_uL5_dom_sf"/>
</dbReference>
<evidence type="ECO:0000313" key="3">
    <source>
        <dbReference type="EMBL" id="MED3561225.1"/>
    </source>
</evidence>
<sequence length="46" mass="5240">MNRLKDKFVKEISPALMSKFNYKSVMQVPKIEKIVLNMGVGDAVQN</sequence>
<dbReference type="SUPFAM" id="SSF55282">
    <property type="entry name" value="RL5-like"/>
    <property type="match status" value="1"/>
</dbReference>
<keyword evidence="4" id="KW-1185">Reference proteome</keyword>
<dbReference type="GO" id="GO:0005840">
    <property type="term" value="C:ribosome"/>
    <property type="evidence" value="ECO:0007669"/>
    <property type="project" value="UniProtKB-KW"/>
</dbReference>
<dbReference type="Pfam" id="PF00281">
    <property type="entry name" value="Ribosomal_L5"/>
    <property type="match status" value="1"/>
</dbReference>
<evidence type="ECO:0000256" key="1">
    <source>
        <dbReference type="ARBA" id="ARBA00035461"/>
    </source>
</evidence>
<dbReference type="InterPro" id="IPR031310">
    <property type="entry name" value="Ribosomal_uL5_N"/>
</dbReference>
<protein>
    <recommendedName>
        <fullName evidence="1">50S ribosomal protein L5</fullName>
    </recommendedName>
</protein>
<dbReference type="EMBL" id="JARMQG010000011">
    <property type="protein sequence ID" value="MED3561225.1"/>
    <property type="molecule type" value="Genomic_DNA"/>
</dbReference>
<dbReference type="Proteomes" id="UP001330749">
    <property type="component" value="Unassembled WGS sequence"/>
</dbReference>
<comment type="caution">
    <text evidence="3">The sequence shown here is derived from an EMBL/GenBank/DDBJ whole genome shotgun (WGS) entry which is preliminary data.</text>
</comment>
<dbReference type="Gene3D" id="3.30.1440.10">
    <property type="match status" value="1"/>
</dbReference>
<keyword evidence="3" id="KW-0689">Ribosomal protein</keyword>
<accession>A0ABU6N4R4</accession>
<feature type="domain" description="Large ribosomal subunit protein uL5 N-terminal" evidence="2">
    <location>
        <begin position="24"/>
        <end position="46"/>
    </location>
</feature>
<evidence type="ECO:0000259" key="2">
    <source>
        <dbReference type="Pfam" id="PF00281"/>
    </source>
</evidence>
<organism evidence="3 4">
    <name type="scientific">Bacillus xiapuensis</name>
    <dbReference type="NCBI Taxonomy" id="2014075"/>
    <lineage>
        <taxon>Bacteria</taxon>
        <taxon>Bacillati</taxon>
        <taxon>Bacillota</taxon>
        <taxon>Bacilli</taxon>
        <taxon>Bacillales</taxon>
        <taxon>Bacillaceae</taxon>
        <taxon>Bacillus</taxon>
    </lineage>
</organism>
<name>A0ABU6N4R4_9BACI</name>
<evidence type="ECO:0000313" key="4">
    <source>
        <dbReference type="Proteomes" id="UP001330749"/>
    </source>
</evidence>
<keyword evidence="3" id="KW-0687">Ribonucleoprotein</keyword>
<gene>
    <name evidence="3" type="primary">rplE</name>
    <name evidence="3" type="ORF">P4447_01470</name>
</gene>
<dbReference type="RefSeq" id="WP_327966111.1">
    <property type="nucleotide sequence ID" value="NZ_JARMQG010000011.1"/>
</dbReference>
<reference evidence="3 4" key="1">
    <citation type="submission" date="2023-03" db="EMBL/GenBank/DDBJ databases">
        <title>Bacillus Genome Sequencing.</title>
        <authorList>
            <person name="Dunlap C."/>
        </authorList>
    </citation>
    <scope>NUCLEOTIDE SEQUENCE [LARGE SCALE GENOMIC DNA]</scope>
    <source>
        <strain evidence="3 4">B-14544</strain>
    </source>
</reference>